<dbReference type="InterPro" id="IPR036390">
    <property type="entry name" value="WH_DNA-bd_sf"/>
</dbReference>
<dbReference type="KEGG" id="lse:F1C12_14320"/>
<evidence type="ECO:0000313" key="2">
    <source>
        <dbReference type="EMBL" id="QNE36171.1"/>
    </source>
</evidence>
<dbReference type="SMART" id="SM00347">
    <property type="entry name" value="HTH_MARR"/>
    <property type="match status" value="1"/>
</dbReference>
<dbReference type="Gene3D" id="1.10.10.10">
    <property type="entry name" value="Winged helix-like DNA-binding domain superfamily/Winged helix DNA-binding domain"/>
    <property type="match status" value="1"/>
</dbReference>
<dbReference type="PRINTS" id="PR00598">
    <property type="entry name" value="HTHMARR"/>
</dbReference>
<proteinExistence type="predicted"/>
<feature type="domain" description="HTH marR-type" evidence="1">
    <location>
        <begin position="10"/>
        <end position="141"/>
    </location>
</feature>
<dbReference type="Proteomes" id="UP000515511">
    <property type="component" value="Chromosome"/>
</dbReference>
<dbReference type="PANTHER" id="PTHR39515:SF2">
    <property type="entry name" value="HTH-TYPE TRANSCRIPTIONAL REGULATOR RV0880"/>
    <property type="match status" value="1"/>
</dbReference>
<dbReference type="RefSeq" id="WP_185275616.1">
    <property type="nucleotide sequence ID" value="NZ_CP043641.1"/>
</dbReference>
<organism evidence="2 3">
    <name type="scientific">Leifsonia shinshuensis</name>
    <dbReference type="NCBI Taxonomy" id="150026"/>
    <lineage>
        <taxon>Bacteria</taxon>
        <taxon>Bacillati</taxon>
        <taxon>Actinomycetota</taxon>
        <taxon>Actinomycetes</taxon>
        <taxon>Micrococcales</taxon>
        <taxon>Microbacteriaceae</taxon>
        <taxon>Leifsonia</taxon>
    </lineage>
</organism>
<evidence type="ECO:0000259" key="1">
    <source>
        <dbReference type="PROSITE" id="PS50995"/>
    </source>
</evidence>
<dbReference type="EMBL" id="CP043641">
    <property type="protein sequence ID" value="QNE36171.1"/>
    <property type="molecule type" value="Genomic_DNA"/>
</dbReference>
<accession>A0A7G6YCF6</accession>
<reference evidence="3" key="1">
    <citation type="submission" date="2019-09" db="EMBL/GenBank/DDBJ databases">
        <title>Antimicrobial potential of Antarctic Bacteria.</title>
        <authorList>
            <person name="Benaud N."/>
            <person name="Edwards R.J."/>
            <person name="Ferrari B.C."/>
        </authorList>
    </citation>
    <scope>NUCLEOTIDE SEQUENCE [LARGE SCALE GENOMIC DNA]</scope>
    <source>
        <strain evidence="3">INR9</strain>
    </source>
</reference>
<sequence>MTEEGAGRLLTELVDEVFRLADAFSRAGDALVAEDGLTASRWLTLGAVAHGPLSVAEIARRRGMRRQSAAESVGQLEAAGLVTRTPDPSDARAPLVALTEEGRRVLDGIRPRRLAWAEETARVADERELAAALDLARRLRRRLDTTAP</sequence>
<dbReference type="InterPro" id="IPR036388">
    <property type="entry name" value="WH-like_DNA-bd_sf"/>
</dbReference>
<name>A0A7G6YCF6_9MICO</name>
<dbReference type="PANTHER" id="PTHR39515">
    <property type="entry name" value="CONSERVED PROTEIN"/>
    <property type="match status" value="1"/>
</dbReference>
<dbReference type="AlphaFoldDB" id="A0A7G6YCF6"/>
<dbReference type="InterPro" id="IPR052526">
    <property type="entry name" value="HTH-type_Bedaq_tolerance"/>
</dbReference>
<evidence type="ECO:0000313" key="3">
    <source>
        <dbReference type="Proteomes" id="UP000515511"/>
    </source>
</evidence>
<dbReference type="InterPro" id="IPR000835">
    <property type="entry name" value="HTH_MarR-typ"/>
</dbReference>
<dbReference type="SUPFAM" id="SSF46785">
    <property type="entry name" value="Winged helix' DNA-binding domain"/>
    <property type="match status" value="1"/>
</dbReference>
<dbReference type="PROSITE" id="PS50995">
    <property type="entry name" value="HTH_MARR_2"/>
    <property type="match status" value="1"/>
</dbReference>
<dbReference type="GO" id="GO:0003700">
    <property type="term" value="F:DNA-binding transcription factor activity"/>
    <property type="evidence" value="ECO:0007669"/>
    <property type="project" value="InterPro"/>
</dbReference>
<dbReference type="Pfam" id="PF12802">
    <property type="entry name" value="MarR_2"/>
    <property type="match status" value="1"/>
</dbReference>
<gene>
    <name evidence="2" type="ORF">F1C12_14320</name>
</gene>
<protein>
    <submittedName>
        <fullName evidence="2">MarR family transcriptional regulator</fullName>
    </submittedName>
</protein>